<gene>
    <name evidence="1" type="ORF">BUALT_Bualt02G0008500</name>
</gene>
<reference evidence="1" key="1">
    <citation type="submission" date="2019-10" db="EMBL/GenBank/DDBJ databases">
        <authorList>
            <person name="Zhang R."/>
            <person name="Pan Y."/>
            <person name="Wang J."/>
            <person name="Ma R."/>
            <person name="Yu S."/>
        </authorList>
    </citation>
    <scope>NUCLEOTIDE SEQUENCE</scope>
    <source>
        <strain evidence="1">LA-IB0</strain>
        <tissue evidence="1">Leaf</tissue>
    </source>
</reference>
<comment type="caution">
    <text evidence="1">The sequence shown here is derived from an EMBL/GenBank/DDBJ whole genome shotgun (WGS) entry which is preliminary data.</text>
</comment>
<dbReference type="AlphaFoldDB" id="A0AAV6Y7N2"/>
<protein>
    <submittedName>
        <fullName evidence="1">Uncharacterized protein</fullName>
    </submittedName>
</protein>
<evidence type="ECO:0000313" key="1">
    <source>
        <dbReference type="EMBL" id="KAG8387315.1"/>
    </source>
</evidence>
<name>A0AAV6Y7N2_9LAMI</name>
<dbReference type="Proteomes" id="UP000826271">
    <property type="component" value="Unassembled WGS sequence"/>
</dbReference>
<evidence type="ECO:0000313" key="2">
    <source>
        <dbReference type="Proteomes" id="UP000826271"/>
    </source>
</evidence>
<keyword evidence="2" id="KW-1185">Reference proteome</keyword>
<sequence length="78" mass="9219">MEMWFRWHATPMEACPVIAETLPEGDEYSVLLPHKLFWPLKLTMVEQILSGKNAYADSYEINLLEKLNAERRRLQKKV</sequence>
<accession>A0AAV6Y7N2</accession>
<dbReference type="EMBL" id="WHWC01000002">
    <property type="protein sequence ID" value="KAG8387315.1"/>
    <property type="molecule type" value="Genomic_DNA"/>
</dbReference>
<organism evidence="1 2">
    <name type="scientific">Buddleja alternifolia</name>
    <dbReference type="NCBI Taxonomy" id="168488"/>
    <lineage>
        <taxon>Eukaryota</taxon>
        <taxon>Viridiplantae</taxon>
        <taxon>Streptophyta</taxon>
        <taxon>Embryophyta</taxon>
        <taxon>Tracheophyta</taxon>
        <taxon>Spermatophyta</taxon>
        <taxon>Magnoliopsida</taxon>
        <taxon>eudicotyledons</taxon>
        <taxon>Gunneridae</taxon>
        <taxon>Pentapetalae</taxon>
        <taxon>asterids</taxon>
        <taxon>lamiids</taxon>
        <taxon>Lamiales</taxon>
        <taxon>Scrophulariaceae</taxon>
        <taxon>Buddlejeae</taxon>
        <taxon>Buddleja</taxon>
    </lineage>
</organism>
<proteinExistence type="predicted"/>